<evidence type="ECO:0000313" key="3">
    <source>
        <dbReference type="Proteomes" id="UP000011682"/>
    </source>
</evidence>
<evidence type="ECO:0000256" key="1">
    <source>
        <dbReference type="SAM" id="MobiDB-lite"/>
    </source>
</evidence>
<gene>
    <name evidence="2" type="ORF">D187_001188</name>
</gene>
<keyword evidence="3" id="KW-1185">Reference proteome</keyword>
<dbReference type="Proteomes" id="UP000011682">
    <property type="component" value="Unassembled WGS sequence"/>
</dbReference>
<comment type="caution">
    <text evidence="2">The sequence shown here is derived from an EMBL/GenBank/DDBJ whole genome shotgun (WGS) entry which is preliminary data.</text>
</comment>
<dbReference type="AlphaFoldDB" id="S9PAG4"/>
<accession>S9PAG4</accession>
<dbReference type="EMBL" id="ANAH02000010">
    <property type="protein sequence ID" value="EPX61405.1"/>
    <property type="molecule type" value="Genomic_DNA"/>
</dbReference>
<organism evidence="2 3">
    <name type="scientific">Cystobacter fuscus (strain ATCC 25194 / DSM 2262 / NBRC 100088 / M29)</name>
    <dbReference type="NCBI Taxonomy" id="1242864"/>
    <lineage>
        <taxon>Bacteria</taxon>
        <taxon>Pseudomonadati</taxon>
        <taxon>Myxococcota</taxon>
        <taxon>Myxococcia</taxon>
        <taxon>Myxococcales</taxon>
        <taxon>Cystobacterineae</taxon>
        <taxon>Archangiaceae</taxon>
        <taxon>Cystobacter</taxon>
    </lineage>
</organism>
<feature type="region of interest" description="Disordered" evidence="1">
    <location>
        <begin position="1"/>
        <end position="41"/>
    </location>
</feature>
<proteinExistence type="predicted"/>
<reference evidence="2" key="1">
    <citation type="submission" date="2013-05" db="EMBL/GenBank/DDBJ databases">
        <title>Genome assembly of Cystobacter fuscus DSM 2262.</title>
        <authorList>
            <person name="Sharma G."/>
            <person name="Khatri I."/>
            <person name="Kaur C."/>
            <person name="Mayilraj S."/>
            <person name="Subramanian S."/>
        </authorList>
    </citation>
    <scope>NUCLEOTIDE SEQUENCE [LARGE SCALE GENOMIC DNA]</scope>
    <source>
        <strain evidence="2">DSM 2262</strain>
    </source>
</reference>
<protein>
    <submittedName>
        <fullName evidence="2">Uncharacterized protein</fullName>
    </submittedName>
</protein>
<evidence type="ECO:0000313" key="2">
    <source>
        <dbReference type="EMBL" id="EPX61405.1"/>
    </source>
</evidence>
<name>S9PAG4_CYSF2</name>
<sequence length="41" mass="4130">MEGNGVIPFGIPPIPAPSQPPRRAGRQPGGEGVPNAPVGKE</sequence>
<feature type="compositionally biased region" description="Pro residues" evidence="1">
    <location>
        <begin position="10"/>
        <end position="20"/>
    </location>
</feature>